<dbReference type="Gene3D" id="3.40.50.300">
    <property type="entry name" value="P-loop containing nucleotide triphosphate hydrolases"/>
    <property type="match status" value="1"/>
</dbReference>
<dbReference type="Proteomes" id="UP000018922">
    <property type="component" value="Chromosome I"/>
</dbReference>
<dbReference type="GO" id="GO:0006777">
    <property type="term" value="P:Mo-molybdopterin cofactor biosynthetic process"/>
    <property type="evidence" value="ECO:0007669"/>
    <property type="project" value="InterPro"/>
</dbReference>
<dbReference type="EMBL" id="HG794546">
    <property type="protein sequence ID" value="CDK98011.1"/>
    <property type="molecule type" value="Genomic_DNA"/>
</dbReference>
<dbReference type="KEGG" id="mgy:MGMSRv2__0796"/>
<reference evidence="2 3" key="1">
    <citation type="journal article" date="2014" name="Genome Announc.">
        <title>Complete genome sequence of Magnetospirillum gryphiswaldense MSR-1.</title>
        <authorList>
            <person name="Wang X."/>
            <person name="Wang Q."/>
            <person name="Zhang W."/>
            <person name="Wang Y."/>
            <person name="Li L."/>
            <person name="Wen T."/>
            <person name="Zhang T."/>
            <person name="Zhang Y."/>
            <person name="Xu J."/>
            <person name="Hu J."/>
            <person name="Li S."/>
            <person name="Liu L."/>
            <person name="Liu J."/>
            <person name="Jiang W."/>
            <person name="Tian J."/>
            <person name="Li Y."/>
            <person name="Schuler D."/>
            <person name="Wang L."/>
            <person name="Li J."/>
        </authorList>
    </citation>
    <scope>NUCLEOTIDE SEQUENCE [LARGE SCALE GENOMIC DNA]</scope>
    <source>
        <strain evidence="3">DSM 6361 / JCM 21280 / NBRC 15271 / MSR-1</strain>
    </source>
</reference>
<dbReference type="InterPro" id="IPR004435">
    <property type="entry name" value="MobB_dom"/>
</dbReference>
<feature type="domain" description="Molybdopterin-guanine dinucleotide biosynthesis protein B (MobB)" evidence="1">
    <location>
        <begin position="19"/>
        <end position="149"/>
    </location>
</feature>
<evidence type="ECO:0000313" key="3">
    <source>
        <dbReference type="Proteomes" id="UP000018922"/>
    </source>
</evidence>
<evidence type="ECO:0000313" key="2">
    <source>
        <dbReference type="EMBL" id="CDK98011.1"/>
    </source>
</evidence>
<dbReference type="InterPro" id="IPR052539">
    <property type="entry name" value="MGD_biosynthesis_adapter"/>
</dbReference>
<protein>
    <submittedName>
        <fullName evidence="2">Molybdopterin-guanine dinucleotide biosynthesis protein B</fullName>
    </submittedName>
</protein>
<sequence length="191" mass="20704">MDAGLDCATVIGLKSAMDIFGIAGWSGSGKTTLITALLPVFTAQGVTVATIKHTHHHPEFGGPEDLALGGSGAVENVVASPRRLVVVHEHGQHPQPALPDLLRNVAMVDLVLVEGFKFSPHPRLEVWDDVTGETLLALTDSTVKAVVADTLEPMIRRRLAELGKPYFRRQDVVEIADFVRRNCMPAHQFLC</sequence>
<gene>
    <name evidence="2" type="ordered locus">MGMSRv2__0796</name>
</gene>
<dbReference type="STRING" id="1430440.MGMSRv2__0796"/>
<dbReference type="eggNOG" id="COG1763">
    <property type="taxonomic scope" value="Bacteria"/>
</dbReference>
<dbReference type="NCBIfam" id="TIGR00176">
    <property type="entry name" value="mobB"/>
    <property type="match status" value="1"/>
</dbReference>
<dbReference type="InterPro" id="IPR027417">
    <property type="entry name" value="P-loop_NTPase"/>
</dbReference>
<dbReference type="GO" id="GO:0005525">
    <property type="term" value="F:GTP binding"/>
    <property type="evidence" value="ECO:0007669"/>
    <property type="project" value="InterPro"/>
</dbReference>
<dbReference type="SUPFAM" id="SSF52540">
    <property type="entry name" value="P-loop containing nucleoside triphosphate hydrolases"/>
    <property type="match status" value="1"/>
</dbReference>
<dbReference type="AlphaFoldDB" id="V6F147"/>
<accession>V6F147</accession>
<dbReference type="CDD" id="cd03116">
    <property type="entry name" value="MobB"/>
    <property type="match status" value="1"/>
</dbReference>
<organism evidence="2 3">
    <name type="scientific">Magnetospirillum gryphiswaldense (strain DSM 6361 / JCM 21280 / NBRC 15271 / MSR-1)</name>
    <dbReference type="NCBI Taxonomy" id="431944"/>
    <lineage>
        <taxon>Bacteria</taxon>
        <taxon>Pseudomonadati</taxon>
        <taxon>Pseudomonadota</taxon>
        <taxon>Alphaproteobacteria</taxon>
        <taxon>Rhodospirillales</taxon>
        <taxon>Rhodospirillaceae</taxon>
        <taxon>Magnetospirillum</taxon>
    </lineage>
</organism>
<keyword evidence="3" id="KW-1185">Reference proteome</keyword>
<dbReference type="PANTHER" id="PTHR40072">
    <property type="entry name" value="MOLYBDOPTERIN-GUANINE DINUCLEOTIDE BIOSYNTHESIS ADAPTER PROTEIN-RELATED"/>
    <property type="match status" value="1"/>
</dbReference>
<proteinExistence type="predicted"/>
<dbReference type="HOGENOM" id="CLU_068199_2_1_5"/>
<dbReference type="PANTHER" id="PTHR40072:SF1">
    <property type="entry name" value="MOLYBDOPTERIN-GUANINE DINUCLEOTIDE BIOSYNTHESIS ADAPTER PROTEIN"/>
    <property type="match status" value="1"/>
</dbReference>
<name>V6F147_MAGGM</name>
<evidence type="ECO:0000259" key="1">
    <source>
        <dbReference type="Pfam" id="PF03205"/>
    </source>
</evidence>
<dbReference type="Pfam" id="PF03205">
    <property type="entry name" value="MobB"/>
    <property type="match status" value="1"/>
</dbReference>